<feature type="compositionally biased region" description="Polar residues" evidence="1">
    <location>
        <begin position="16"/>
        <end position="28"/>
    </location>
</feature>
<accession>A0A317XK62</accession>
<dbReference type="EMBL" id="KZ819197">
    <property type="protein sequence ID" value="PWY98703.1"/>
    <property type="molecule type" value="Genomic_DNA"/>
</dbReference>
<evidence type="ECO:0000313" key="3">
    <source>
        <dbReference type="Proteomes" id="UP000246740"/>
    </source>
</evidence>
<evidence type="ECO:0000313" key="2">
    <source>
        <dbReference type="EMBL" id="PWY98703.1"/>
    </source>
</evidence>
<keyword evidence="3" id="KW-1185">Reference proteome</keyword>
<proteinExistence type="predicted"/>
<organism evidence="2 3">
    <name type="scientific">Testicularia cyperi</name>
    <dbReference type="NCBI Taxonomy" id="1882483"/>
    <lineage>
        <taxon>Eukaryota</taxon>
        <taxon>Fungi</taxon>
        <taxon>Dikarya</taxon>
        <taxon>Basidiomycota</taxon>
        <taxon>Ustilaginomycotina</taxon>
        <taxon>Ustilaginomycetes</taxon>
        <taxon>Ustilaginales</taxon>
        <taxon>Anthracoideaceae</taxon>
        <taxon>Testicularia</taxon>
    </lineage>
</organism>
<dbReference type="AlphaFoldDB" id="A0A317XK62"/>
<dbReference type="InParanoid" id="A0A317XK62"/>
<evidence type="ECO:0000256" key="1">
    <source>
        <dbReference type="SAM" id="MobiDB-lite"/>
    </source>
</evidence>
<feature type="region of interest" description="Disordered" evidence="1">
    <location>
        <begin position="1"/>
        <end position="31"/>
    </location>
</feature>
<name>A0A317XK62_9BASI</name>
<gene>
    <name evidence="2" type="ORF">BCV70DRAFT_26245</name>
</gene>
<reference evidence="2 3" key="1">
    <citation type="journal article" date="2018" name="Mol. Biol. Evol.">
        <title>Broad Genomic Sampling Reveals a Smut Pathogenic Ancestry of the Fungal Clade Ustilaginomycotina.</title>
        <authorList>
            <person name="Kijpornyongpan T."/>
            <person name="Mondo S.J."/>
            <person name="Barry K."/>
            <person name="Sandor L."/>
            <person name="Lee J."/>
            <person name="Lipzen A."/>
            <person name="Pangilinan J."/>
            <person name="LaButti K."/>
            <person name="Hainaut M."/>
            <person name="Henrissat B."/>
            <person name="Grigoriev I.V."/>
            <person name="Spatafora J.W."/>
            <person name="Aime M.C."/>
        </authorList>
    </citation>
    <scope>NUCLEOTIDE SEQUENCE [LARGE SCALE GENOMIC DNA]</scope>
    <source>
        <strain evidence="2 3">MCA 3645</strain>
    </source>
</reference>
<protein>
    <submittedName>
        <fullName evidence="2">Uncharacterized protein</fullName>
    </submittedName>
</protein>
<sequence>MHASTEPSLLAADVSAKSSSTTRPTSLGTHIRPFPKQWRTVRTITSALASETSKFARLRRETPVGALKTVRQKKVLTVQNQLNQHQRHASVKLDLSSMRTTQTSRTGLTRQLASLEKQRSDGQRSELAHCFIVRVAHPPFRTGTAETRGPFSNYRV</sequence>
<dbReference type="Proteomes" id="UP000246740">
    <property type="component" value="Unassembled WGS sequence"/>
</dbReference>